<dbReference type="HOGENOM" id="CLU_077636_3_2_0"/>
<comment type="subunit">
    <text evidence="5">Binds ribosomal protein uS19.</text>
</comment>
<evidence type="ECO:0000256" key="5">
    <source>
        <dbReference type="HAMAP-Rule" id="MF_00014"/>
    </source>
</evidence>
<protein>
    <recommendedName>
        <fullName evidence="5">Ribosome maturation factor RimM</fullName>
    </recommendedName>
</protein>
<dbReference type="GO" id="GO:0005737">
    <property type="term" value="C:cytoplasm"/>
    <property type="evidence" value="ECO:0007669"/>
    <property type="project" value="UniProtKB-SubCell"/>
</dbReference>
<dbReference type="Gene3D" id="2.30.30.240">
    <property type="entry name" value="PRC-barrel domain"/>
    <property type="match status" value="1"/>
</dbReference>
<dbReference type="PANTHER" id="PTHR33692">
    <property type="entry name" value="RIBOSOME MATURATION FACTOR RIMM"/>
    <property type="match status" value="1"/>
</dbReference>
<evidence type="ECO:0000313" key="8">
    <source>
        <dbReference type="EMBL" id="AIE87396.1"/>
    </source>
</evidence>
<dbReference type="EMBL" id="CP007139">
    <property type="protein sequence ID" value="AIE87396.1"/>
    <property type="molecule type" value="Genomic_DNA"/>
</dbReference>
<keyword evidence="3 5" id="KW-0698">rRNA processing</keyword>
<keyword evidence="4 5" id="KW-0143">Chaperone</keyword>
<feature type="domain" description="Ribosome maturation factor RimM PRC barrel" evidence="7">
    <location>
        <begin position="106"/>
        <end position="165"/>
    </location>
</feature>
<evidence type="ECO:0000256" key="1">
    <source>
        <dbReference type="ARBA" id="ARBA00022490"/>
    </source>
</evidence>
<comment type="domain">
    <text evidence="5">The PRC barrel domain binds ribosomal protein uS19.</text>
</comment>
<dbReference type="Proteomes" id="UP000027982">
    <property type="component" value="Chromosome"/>
</dbReference>
<dbReference type="InterPro" id="IPR002676">
    <property type="entry name" value="RimM_N"/>
</dbReference>
<evidence type="ECO:0000259" key="6">
    <source>
        <dbReference type="Pfam" id="PF01782"/>
    </source>
</evidence>
<dbReference type="InterPro" id="IPR056792">
    <property type="entry name" value="PRC_RimM"/>
</dbReference>
<proteinExistence type="inferred from homology"/>
<dbReference type="PANTHER" id="PTHR33692:SF1">
    <property type="entry name" value="RIBOSOME MATURATION FACTOR RIMM"/>
    <property type="match status" value="1"/>
</dbReference>
<dbReference type="SUPFAM" id="SSF50346">
    <property type="entry name" value="PRC-barrel domain"/>
    <property type="match status" value="1"/>
</dbReference>
<evidence type="ECO:0000313" key="9">
    <source>
        <dbReference type="Proteomes" id="UP000027982"/>
    </source>
</evidence>
<dbReference type="AlphaFoldDB" id="A0A068NVC0"/>
<dbReference type="Pfam" id="PF24986">
    <property type="entry name" value="PRC_RimM"/>
    <property type="match status" value="1"/>
</dbReference>
<comment type="function">
    <text evidence="5">An accessory protein needed during the final step in the assembly of 30S ribosomal subunit, possibly for assembly of the head region. Essential for efficient processing of 16S rRNA. May be needed both before and after RbfA during the maturation of 16S rRNA. It has affinity for free ribosomal 30S subunits but not for 70S ribosomes.</text>
</comment>
<dbReference type="HAMAP" id="MF_00014">
    <property type="entry name" value="Ribosome_mat_RimM"/>
    <property type="match status" value="1"/>
</dbReference>
<dbReference type="NCBIfam" id="TIGR02273">
    <property type="entry name" value="16S_RimM"/>
    <property type="match status" value="1"/>
</dbReference>
<dbReference type="SUPFAM" id="SSF50447">
    <property type="entry name" value="Translation proteins"/>
    <property type="match status" value="1"/>
</dbReference>
<dbReference type="GO" id="GO:0005840">
    <property type="term" value="C:ribosome"/>
    <property type="evidence" value="ECO:0007669"/>
    <property type="project" value="InterPro"/>
</dbReference>
<keyword evidence="2 5" id="KW-0690">Ribosome biogenesis</keyword>
<dbReference type="STRING" id="661478.OP10G_4028"/>
<dbReference type="InterPro" id="IPR036976">
    <property type="entry name" value="RimM_N_sf"/>
</dbReference>
<dbReference type="GO" id="GO:0043022">
    <property type="term" value="F:ribosome binding"/>
    <property type="evidence" value="ECO:0007669"/>
    <property type="project" value="InterPro"/>
</dbReference>
<dbReference type="GO" id="GO:0006364">
    <property type="term" value="P:rRNA processing"/>
    <property type="evidence" value="ECO:0007669"/>
    <property type="project" value="UniProtKB-UniRule"/>
</dbReference>
<evidence type="ECO:0000256" key="3">
    <source>
        <dbReference type="ARBA" id="ARBA00022552"/>
    </source>
</evidence>
<comment type="subcellular location">
    <subcellularLocation>
        <location evidence="5">Cytoplasm</location>
    </subcellularLocation>
</comment>
<accession>A0A068NVC0</accession>
<organism evidence="8 9">
    <name type="scientific">Fimbriimonas ginsengisoli Gsoil 348</name>
    <dbReference type="NCBI Taxonomy" id="661478"/>
    <lineage>
        <taxon>Bacteria</taxon>
        <taxon>Bacillati</taxon>
        <taxon>Armatimonadota</taxon>
        <taxon>Fimbriimonadia</taxon>
        <taxon>Fimbriimonadales</taxon>
        <taxon>Fimbriimonadaceae</taxon>
        <taxon>Fimbriimonas</taxon>
    </lineage>
</organism>
<name>A0A068NVC0_FIMGI</name>
<evidence type="ECO:0000256" key="4">
    <source>
        <dbReference type="ARBA" id="ARBA00023186"/>
    </source>
</evidence>
<evidence type="ECO:0000259" key="7">
    <source>
        <dbReference type="Pfam" id="PF24986"/>
    </source>
</evidence>
<dbReference type="GO" id="GO:0042274">
    <property type="term" value="P:ribosomal small subunit biogenesis"/>
    <property type="evidence" value="ECO:0007669"/>
    <property type="project" value="UniProtKB-UniRule"/>
</dbReference>
<dbReference type="Gene3D" id="2.40.30.60">
    <property type="entry name" value="RimM"/>
    <property type="match status" value="1"/>
</dbReference>
<evidence type="ECO:0000256" key="2">
    <source>
        <dbReference type="ARBA" id="ARBA00022517"/>
    </source>
</evidence>
<dbReference type="InterPro" id="IPR009000">
    <property type="entry name" value="Transl_B-barrel_sf"/>
</dbReference>
<dbReference type="eggNOG" id="COG0806">
    <property type="taxonomic scope" value="Bacteria"/>
</dbReference>
<reference evidence="8 9" key="1">
    <citation type="journal article" date="2014" name="PLoS ONE">
        <title>The first complete genome sequence of the class fimbriimonadia in the phylum armatimonadetes.</title>
        <authorList>
            <person name="Hu Z.Y."/>
            <person name="Wang Y.Z."/>
            <person name="Im W.T."/>
            <person name="Wang S.Y."/>
            <person name="Zhao G.P."/>
            <person name="Zheng H.J."/>
            <person name="Quan Z.X."/>
        </authorList>
    </citation>
    <scope>NUCLEOTIDE SEQUENCE [LARGE SCALE GENOMIC DNA]</scope>
    <source>
        <strain evidence="8">Gsoil 348</strain>
    </source>
</reference>
<dbReference type="InterPro" id="IPR011961">
    <property type="entry name" value="RimM"/>
</dbReference>
<dbReference type="Pfam" id="PF01782">
    <property type="entry name" value="RimM"/>
    <property type="match status" value="1"/>
</dbReference>
<feature type="domain" description="RimM N-terminal" evidence="6">
    <location>
        <begin position="17"/>
        <end position="86"/>
    </location>
</feature>
<sequence>MLAGSFSFMSEATPSRIGQIVGAFGLRGEMKVQPLTEFWERFQKGARLRLKGEWVTVKSYREHKNRPLIKVTGVDDISAAEALQWEYLEAIIADRPDLDDDEYLTKDLIGLQVVTVGGTNLGIVSEVMPMPTHDVLVVGEVLIPVVKQFVKKIDIQGGAITVELIPGMLPGEES</sequence>
<dbReference type="InterPro" id="IPR011033">
    <property type="entry name" value="PRC_barrel-like_sf"/>
</dbReference>
<dbReference type="KEGG" id="fgi:OP10G_4028"/>
<gene>
    <name evidence="5" type="primary">rimM</name>
    <name evidence="8" type="ORF">OP10G_4028</name>
</gene>
<comment type="similarity">
    <text evidence="5">Belongs to the RimM family.</text>
</comment>
<keyword evidence="1 5" id="KW-0963">Cytoplasm</keyword>
<keyword evidence="9" id="KW-1185">Reference proteome</keyword>